<dbReference type="AlphaFoldDB" id="A0A1F4UQI1"/>
<evidence type="ECO:0000313" key="3">
    <source>
        <dbReference type="Proteomes" id="UP000176608"/>
    </source>
</evidence>
<gene>
    <name evidence="2" type="ORF">A2886_01050</name>
</gene>
<dbReference type="Gene3D" id="3.60.21.10">
    <property type="match status" value="1"/>
</dbReference>
<comment type="caution">
    <text evidence="2">The sequence shown here is derived from an EMBL/GenBank/DDBJ whole genome shotgun (WGS) entry which is preliminary data.</text>
</comment>
<proteinExistence type="predicted"/>
<dbReference type="Proteomes" id="UP000176608">
    <property type="component" value="Unassembled WGS sequence"/>
</dbReference>
<dbReference type="PIRSF" id="PIRSF004789">
    <property type="entry name" value="DR1281"/>
    <property type="match status" value="1"/>
</dbReference>
<dbReference type="SUPFAM" id="SSF56300">
    <property type="entry name" value="Metallo-dependent phosphatases"/>
    <property type="match status" value="1"/>
</dbReference>
<dbReference type="PANTHER" id="PTHR36303:SF1">
    <property type="entry name" value="2',3'-CYCLIC-NUCLEOTIDE 2'-PHOSPHODIESTERASE"/>
    <property type="match status" value="1"/>
</dbReference>
<protein>
    <recommendedName>
        <fullName evidence="4">Metallophosphoesterase</fullName>
    </recommendedName>
</protein>
<name>A0A1F4UQI1_UNCKA</name>
<dbReference type="InterPro" id="IPR029052">
    <property type="entry name" value="Metallo-depent_PP-like"/>
</dbReference>
<sequence>MKILFIGEIVARPGRSVVKEVLPEVLENEKPDLVLSNAENLAHGRGATAGTIEEMQELGIEFFTGGDHLFWHKGFDKEIGNLPVIRPANIKDDLPGDGYRVLETKVGKVLIINVMSINSHKYSELNLTNPYLKVEEILEKTADQDVAVSVVDFHADYTSDKHAMGFFLDGRVDAVLGTHSHVPTCDNRVLPKGTMYVTDVGMCGNIDSVLGVKKEIIIDRVVYSQKEKFEWELNGRRAFRSIIVDTTKKEIRRFDKEVI</sequence>
<dbReference type="EMBL" id="MEVA01000016">
    <property type="protein sequence ID" value="OGC47218.1"/>
    <property type="molecule type" value="Genomic_DNA"/>
</dbReference>
<evidence type="ECO:0008006" key="4">
    <source>
        <dbReference type="Google" id="ProtNLM"/>
    </source>
</evidence>
<dbReference type="GO" id="GO:0004113">
    <property type="term" value="F:2',3'-cyclic-nucleotide 3'-phosphodiesterase activity"/>
    <property type="evidence" value="ECO:0007669"/>
    <property type="project" value="TreeGrafter"/>
</dbReference>
<accession>A0A1F4UQI1</accession>
<dbReference type="STRING" id="1802617.A2886_01050"/>
<evidence type="ECO:0000313" key="2">
    <source>
        <dbReference type="EMBL" id="OGC47218.1"/>
    </source>
</evidence>
<feature type="active site" description="Proton donor" evidence="1">
    <location>
        <position position="68"/>
    </location>
</feature>
<dbReference type="Pfam" id="PF13277">
    <property type="entry name" value="YmdB"/>
    <property type="match status" value="1"/>
</dbReference>
<reference evidence="2 3" key="1">
    <citation type="journal article" date="2016" name="Nat. Commun.">
        <title>Thousands of microbial genomes shed light on interconnected biogeochemical processes in an aquifer system.</title>
        <authorList>
            <person name="Anantharaman K."/>
            <person name="Brown C.T."/>
            <person name="Hug L.A."/>
            <person name="Sharon I."/>
            <person name="Castelle C.J."/>
            <person name="Probst A.J."/>
            <person name="Thomas B.C."/>
            <person name="Singh A."/>
            <person name="Wilkins M.J."/>
            <person name="Karaoz U."/>
            <person name="Brodie E.L."/>
            <person name="Williams K.H."/>
            <person name="Hubbard S.S."/>
            <person name="Banfield J.F."/>
        </authorList>
    </citation>
    <scope>NUCLEOTIDE SEQUENCE [LARGE SCALE GENOMIC DNA]</scope>
</reference>
<dbReference type="PANTHER" id="PTHR36303">
    <property type="entry name" value="2',3'-CYCLIC-NUCLEOTIDE 2'-PHOSPHODIESTERASE"/>
    <property type="match status" value="1"/>
</dbReference>
<dbReference type="InterPro" id="IPR005235">
    <property type="entry name" value="YmdB-like"/>
</dbReference>
<organism evidence="2 3">
    <name type="scientific">candidate division WWE3 bacterium RIFCSPHIGHO2_01_FULL_42_13</name>
    <dbReference type="NCBI Taxonomy" id="1802617"/>
    <lineage>
        <taxon>Bacteria</taxon>
        <taxon>Katanobacteria</taxon>
    </lineage>
</organism>
<evidence type="ECO:0000256" key="1">
    <source>
        <dbReference type="PIRSR" id="PIRSR004789-50"/>
    </source>
</evidence>